<accession>A0A1G6V9L1</accession>
<dbReference type="STRING" id="530584.SAMN05421630_10985"/>
<dbReference type="AlphaFoldDB" id="A0A1G6V9L1"/>
<sequence length="237" mass="25327">MRARPTVVPVTTPTALDALVARVSANYDRLGLPEWPDPHPDGAMPRDEEYSRVTGPGKYRALHARARVWTELLREVAGAEAAELSGAELGAKGDPRRFDRGVRLTSPRQGTLPLMLLERDQRGTDSDPLVASLYAGVGPMETGEDLPDCGCDACDSGSADLLAALDATIGEIVGGPSALVRGDGWYSWWSPGGARFSSVRRRPSGDTMMALAKRLARGEDVRLPSGAEAFTGRSWLG</sequence>
<proteinExistence type="predicted"/>
<gene>
    <name evidence="2" type="ORF">SAMN05421630_10985</name>
</gene>
<name>A0A1G6V9L1_9PSEU</name>
<reference evidence="2 3" key="1">
    <citation type="submission" date="2016-10" db="EMBL/GenBank/DDBJ databases">
        <authorList>
            <person name="de Groot N.N."/>
        </authorList>
    </citation>
    <scope>NUCLEOTIDE SEQUENCE [LARGE SCALE GENOMIC DNA]</scope>
    <source>
        <strain evidence="2 3">CGMCC 4.5506</strain>
    </source>
</reference>
<protein>
    <submittedName>
        <fullName evidence="2">Uncharacterized protein</fullName>
    </submittedName>
</protein>
<evidence type="ECO:0000256" key="1">
    <source>
        <dbReference type="SAM" id="MobiDB-lite"/>
    </source>
</evidence>
<dbReference type="Pfam" id="PF19736">
    <property type="entry name" value="DUF6226"/>
    <property type="match status" value="1"/>
</dbReference>
<evidence type="ECO:0000313" key="2">
    <source>
        <dbReference type="EMBL" id="SDD49525.1"/>
    </source>
</evidence>
<dbReference type="InterPro" id="IPR045773">
    <property type="entry name" value="DUF6226"/>
</dbReference>
<feature type="compositionally biased region" description="Basic and acidic residues" evidence="1">
    <location>
        <begin position="36"/>
        <end position="51"/>
    </location>
</feature>
<dbReference type="Proteomes" id="UP000199494">
    <property type="component" value="Unassembled WGS sequence"/>
</dbReference>
<organism evidence="2 3">
    <name type="scientific">Prauserella marina</name>
    <dbReference type="NCBI Taxonomy" id="530584"/>
    <lineage>
        <taxon>Bacteria</taxon>
        <taxon>Bacillati</taxon>
        <taxon>Actinomycetota</taxon>
        <taxon>Actinomycetes</taxon>
        <taxon>Pseudonocardiales</taxon>
        <taxon>Pseudonocardiaceae</taxon>
        <taxon>Prauserella</taxon>
    </lineage>
</organism>
<dbReference type="EMBL" id="FMZE01000009">
    <property type="protein sequence ID" value="SDD49525.1"/>
    <property type="molecule type" value="Genomic_DNA"/>
</dbReference>
<feature type="region of interest" description="Disordered" evidence="1">
    <location>
        <begin position="32"/>
        <end position="52"/>
    </location>
</feature>
<keyword evidence="3" id="KW-1185">Reference proteome</keyword>
<evidence type="ECO:0000313" key="3">
    <source>
        <dbReference type="Proteomes" id="UP000199494"/>
    </source>
</evidence>